<evidence type="ECO:0000313" key="3">
    <source>
        <dbReference type="EMBL" id="WEL38746.1"/>
    </source>
</evidence>
<dbReference type="EMBL" id="CP119067">
    <property type="protein sequence ID" value="WEL38746.1"/>
    <property type="molecule type" value="Genomic_DNA"/>
</dbReference>
<dbReference type="Proteomes" id="UP001217963">
    <property type="component" value="Chromosome V"/>
</dbReference>
<organism evidence="4 5">
    <name type="scientific">Encephalitozoon hellem</name>
    <name type="common">Microsporidian parasite</name>
    <dbReference type="NCBI Taxonomy" id="27973"/>
    <lineage>
        <taxon>Eukaryota</taxon>
        <taxon>Fungi</taxon>
        <taxon>Fungi incertae sedis</taxon>
        <taxon>Microsporidia</taxon>
        <taxon>Unikaryonidae</taxon>
        <taxon>Encephalitozoon</taxon>
    </lineage>
</organism>
<dbReference type="EMBL" id="CP119070">
    <property type="protein sequence ID" value="WEL39387.1"/>
    <property type="molecule type" value="Genomic_DNA"/>
</dbReference>
<accession>A0ABY8CQX7</accession>
<dbReference type="Proteomes" id="UP001217963">
    <property type="component" value="Chromosome VI"/>
</dbReference>
<proteinExistence type="predicted"/>
<evidence type="ECO:0000313" key="1">
    <source>
        <dbReference type="EMBL" id="WEL38342.1"/>
    </source>
</evidence>
<reference evidence="4 5" key="1">
    <citation type="submission" date="2023-02" db="EMBL/GenBank/DDBJ databases">
        <title>Encephalitozoon hellem ATCC 50451 complete genome.</title>
        <authorList>
            <person name="Mascarenhas dos Santos A.C."/>
            <person name="Julian A.T."/>
            <person name="Pombert J.-F."/>
        </authorList>
    </citation>
    <scope>NUCLEOTIDE SEQUENCE [LARGE SCALE GENOMIC DNA]</scope>
    <source>
        <strain evidence="4 5">ATCC 50451</strain>
    </source>
</reference>
<dbReference type="EMBL" id="CP119066">
    <property type="protein sequence ID" value="WEL38545.1"/>
    <property type="molecule type" value="Genomic_DNA"/>
</dbReference>
<evidence type="ECO:0000313" key="2">
    <source>
        <dbReference type="EMBL" id="WEL38545.1"/>
    </source>
</evidence>
<protein>
    <submittedName>
        <fullName evidence="4">Uncharacterized protein</fullName>
    </submittedName>
</protein>
<evidence type="ECO:0000313" key="4">
    <source>
        <dbReference type="EMBL" id="WEL39387.1"/>
    </source>
</evidence>
<keyword evidence="5" id="KW-1185">Reference proteome</keyword>
<dbReference type="Proteomes" id="UP001217963">
    <property type="component" value="Chromosome IV"/>
</dbReference>
<gene>
    <name evidence="1" type="ORF">PFJ87_04g00110</name>
    <name evidence="2" type="ORF">PFJ87_05g00130</name>
    <name evidence="3" type="ORF">PFJ87_06g00110</name>
    <name evidence="4" type="ORF">PFJ87_09g00140</name>
</gene>
<dbReference type="EMBL" id="CP119065">
    <property type="protein sequence ID" value="WEL38342.1"/>
    <property type="molecule type" value="Genomic_DNA"/>
</dbReference>
<sequence>MGRDKDVSLWTDDSLDEVKSLPSENMGLEKDLLGEITRISNDEIGSEYLFKIYGNY</sequence>
<name>A0ABY8CQX7_ENCHE</name>
<evidence type="ECO:0000313" key="5">
    <source>
        <dbReference type="Proteomes" id="UP001217963"/>
    </source>
</evidence>
<dbReference type="Proteomes" id="UP001217963">
    <property type="component" value="Chromosome IX"/>
</dbReference>